<organism evidence="1 2">
    <name type="scientific">Devosia nitrariae</name>
    <dbReference type="NCBI Taxonomy" id="2071872"/>
    <lineage>
        <taxon>Bacteria</taxon>
        <taxon>Pseudomonadati</taxon>
        <taxon>Pseudomonadota</taxon>
        <taxon>Alphaproteobacteria</taxon>
        <taxon>Hyphomicrobiales</taxon>
        <taxon>Devosiaceae</taxon>
        <taxon>Devosia</taxon>
    </lineage>
</organism>
<evidence type="ECO:0008006" key="3">
    <source>
        <dbReference type="Google" id="ProtNLM"/>
    </source>
</evidence>
<dbReference type="RefSeq" id="WP_284340987.1">
    <property type="nucleotide sequence ID" value="NZ_BSNS01000011.1"/>
</dbReference>
<sequence length="163" mass="17701">MDAAETGENLWRFAVTVYAQSAVAEECLAAQRRHGCDVCVLLAAAFAAAEGRLPDARTLAAWDAAVERWRSDVVKPLRTARDALKSLDVAGAAELRRAVLGDELQAERIEFKLLAEAATRWPAPYELDLGTEARVAATMRAVTAYYNGDPVDLPILMEAVTAR</sequence>
<dbReference type="InterPro" id="IPR012659">
    <property type="entry name" value="CHP02444"/>
</dbReference>
<dbReference type="EMBL" id="BSNS01000011">
    <property type="protein sequence ID" value="GLQ55597.1"/>
    <property type="molecule type" value="Genomic_DNA"/>
</dbReference>
<gene>
    <name evidence="1" type="ORF">GCM10010862_28560</name>
</gene>
<name>A0ABQ5W6V6_9HYPH</name>
<evidence type="ECO:0000313" key="2">
    <source>
        <dbReference type="Proteomes" id="UP001156691"/>
    </source>
</evidence>
<dbReference type="NCBIfam" id="TIGR02444">
    <property type="entry name" value="TIGR02444 family protein"/>
    <property type="match status" value="1"/>
</dbReference>
<accession>A0ABQ5W6V6</accession>
<reference evidence="2" key="1">
    <citation type="journal article" date="2019" name="Int. J. Syst. Evol. Microbiol.">
        <title>The Global Catalogue of Microorganisms (GCM) 10K type strain sequencing project: providing services to taxonomists for standard genome sequencing and annotation.</title>
        <authorList>
            <consortium name="The Broad Institute Genomics Platform"/>
            <consortium name="The Broad Institute Genome Sequencing Center for Infectious Disease"/>
            <person name="Wu L."/>
            <person name="Ma J."/>
        </authorList>
    </citation>
    <scope>NUCLEOTIDE SEQUENCE [LARGE SCALE GENOMIC DNA]</scope>
    <source>
        <strain evidence="2">NBRC 112416</strain>
    </source>
</reference>
<protein>
    <recommendedName>
        <fullName evidence="3">TIGR02444 family protein</fullName>
    </recommendedName>
</protein>
<keyword evidence="2" id="KW-1185">Reference proteome</keyword>
<evidence type="ECO:0000313" key="1">
    <source>
        <dbReference type="EMBL" id="GLQ55597.1"/>
    </source>
</evidence>
<dbReference type="Pfam" id="PF09523">
    <property type="entry name" value="DUF2390"/>
    <property type="match status" value="1"/>
</dbReference>
<proteinExistence type="predicted"/>
<dbReference type="Proteomes" id="UP001156691">
    <property type="component" value="Unassembled WGS sequence"/>
</dbReference>
<comment type="caution">
    <text evidence="1">The sequence shown here is derived from an EMBL/GenBank/DDBJ whole genome shotgun (WGS) entry which is preliminary data.</text>
</comment>